<organism evidence="2 3">
    <name type="scientific">Heracleum sosnowskyi</name>
    <dbReference type="NCBI Taxonomy" id="360622"/>
    <lineage>
        <taxon>Eukaryota</taxon>
        <taxon>Viridiplantae</taxon>
        <taxon>Streptophyta</taxon>
        <taxon>Embryophyta</taxon>
        <taxon>Tracheophyta</taxon>
        <taxon>Spermatophyta</taxon>
        <taxon>Magnoliopsida</taxon>
        <taxon>eudicotyledons</taxon>
        <taxon>Gunneridae</taxon>
        <taxon>Pentapetalae</taxon>
        <taxon>asterids</taxon>
        <taxon>campanulids</taxon>
        <taxon>Apiales</taxon>
        <taxon>Apiaceae</taxon>
        <taxon>Apioideae</taxon>
        <taxon>apioid superclade</taxon>
        <taxon>Tordylieae</taxon>
        <taxon>Tordyliinae</taxon>
        <taxon>Heracleum</taxon>
    </lineage>
</organism>
<dbReference type="Proteomes" id="UP001237642">
    <property type="component" value="Unassembled WGS sequence"/>
</dbReference>
<reference evidence="2" key="2">
    <citation type="submission" date="2023-05" db="EMBL/GenBank/DDBJ databases">
        <authorList>
            <person name="Schelkunov M.I."/>
        </authorList>
    </citation>
    <scope>NUCLEOTIDE SEQUENCE</scope>
    <source>
        <strain evidence="2">Hsosn_3</strain>
        <tissue evidence="2">Leaf</tissue>
    </source>
</reference>
<dbReference type="AlphaFoldDB" id="A0AAD8M7G2"/>
<feature type="domain" description="Endonuclease/exonuclease/phosphatase" evidence="1">
    <location>
        <begin position="5"/>
        <end position="207"/>
    </location>
</feature>
<keyword evidence="2" id="KW-0255">Endonuclease</keyword>
<proteinExistence type="predicted"/>
<protein>
    <submittedName>
        <fullName evidence="2">Endonuclease/exonuclease/phosphatase family protein</fullName>
    </submittedName>
</protein>
<gene>
    <name evidence="2" type="ORF">POM88_046487</name>
</gene>
<keyword evidence="3" id="KW-1185">Reference proteome</keyword>
<accession>A0AAD8M7G2</accession>
<dbReference type="InterPro" id="IPR036691">
    <property type="entry name" value="Endo/exonu/phosph_ase_sf"/>
</dbReference>
<sequence>MNVLNWNCRGVGLPSSIRFLKDIIRQERPSVIFLCETKDNKGKMKSLRRALQFDGLISVDSQGKSRGLALLWKVKDQIQLRSWSRNHIDVEVKVDGKQPWRLSGIYGEPDRNQRRKTWDLLRNLARDSNLPWCAIGDLNNVLTQQDKKGGAPYPSWLIEGFNEVLVETGLIDLDLVGHQFTWERGRGTSAWTEVRLDRALTTLPWLNMFPLVKLYNLEGSSSDHSPIMLVPEACEKLVRQRKFKFENAWLTEPMCRQLVLESWDNENRDGIQRKIKNCGEKLYQWGKEFVRSEFNDRQELDSTDQDC</sequence>
<dbReference type="PANTHER" id="PTHR35218:SF9">
    <property type="entry name" value="ENDONUCLEASE_EXONUCLEASE_PHOSPHATASE DOMAIN-CONTAINING PROTEIN"/>
    <property type="match status" value="1"/>
</dbReference>
<dbReference type="EMBL" id="JAUIZM010000010">
    <property type="protein sequence ID" value="KAK1362013.1"/>
    <property type="molecule type" value="Genomic_DNA"/>
</dbReference>
<keyword evidence="2" id="KW-0540">Nuclease</keyword>
<name>A0AAD8M7G2_9APIA</name>
<dbReference type="InterPro" id="IPR005135">
    <property type="entry name" value="Endo/exonuclease/phosphatase"/>
</dbReference>
<keyword evidence="2" id="KW-0378">Hydrolase</keyword>
<evidence type="ECO:0000259" key="1">
    <source>
        <dbReference type="Pfam" id="PF03372"/>
    </source>
</evidence>
<dbReference type="Gene3D" id="3.60.10.10">
    <property type="entry name" value="Endonuclease/exonuclease/phosphatase"/>
    <property type="match status" value="1"/>
</dbReference>
<dbReference type="SUPFAM" id="SSF56219">
    <property type="entry name" value="DNase I-like"/>
    <property type="match status" value="1"/>
</dbReference>
<reference evidence="2" key="1">
    <citation type="submission" date="2023-02" db="EMBL/GenBank/DDBJ databases">
        <title>Genome of toxic invasive species Heracleum sosnowskyi carries increased number of genes despite the absence of recent whole-genome duplications.</title>
        <authorList>
            <person name="Schelkunov M."/>
            <person name="Shtratnikova V."/>
            <person name="Makarenko M."/>
            <person name="Klepikova A."/>
            <person name="Omelchenko D."/>
            <person name="Novikova G."/>
            <person name="Obukhova E."/>
            <person name="Bogdanov V."/>
            <person name="Penin A."/>
            <person name="Logacheva M."/>
        </authorList>
    </citation>
    <scope>NUCLEOTIDE SEQUENCE</scope>
    <source>
        <strain evidence="2">Hsosn_3</strain>
        <tissue evidence="2">Leaf</tissue>
    </source>
</reference>
<dbReference type="PANTHER" id="PTHR35218">
    <property type="entry name" value="RNASE H DOMAIN-CONTAINING PROTEIN"/>
    <property type="match status" value="1"/>
</dbReference>
<dbReference type="GO" id="GO:0004519">
    <property type="term" value="F:endonuclease activity"/>
    <property type="evidence" value="ECO:0007669"/>
    <property type="project" value="UniProtKB-KW"/>
</dbReference>
<evidence type="ECO:0000313" key="3">
    <source>
        <dbReference type="Proteomes" id="UP001237642"/>
    </source>
</evidence>
<evidence type="ECO:0000313" key="2">
    <source>
        <dbReference type="EMBL" id="KAK1362013.1"/>
    </source>
</evidence>
<dbReference type="Pfam" id="PF03372">
    <property type="entry name" value="Exo_endo_phos"/>
    <property type="match status" value="1"/>
</dbReference>
<comment type="caution">
    <text evidence="2">The sequence shown here is derived from an EMBL/GenBank/DDBJ whole genome shotgun (WGS) entry which is preliminary data.</text>
</comment>